<name>A0A9P4GYJ9_9PLEO</name>
<organism evidence="1 2">
    <name type="scientific">Setomelanomma holmii</name>
    <dbReference type="NCBI Taxonomy" id="210430"/>
    <lineage>
        <taxon>Eukaryota</taxon>
        <taxon>Fungi</taxon>
        <taxon>Dikarya</taxon>
        <taxon>Ascomycota</taxon>
        <taxon>Pezizomycotina</taxon>
        <taxon>Dothideomycetes</taxon>
        <taxon>Pleosporomycetidae</taxon>
        <taxon>Pleosporales</taxon>
        <taxon>Pleosporineae</taxon>
        <taxon>Phaeosphaeriaceae</taxon>
        <taxon>Setomelanomma</taxon>
    </lineage>
</organism>
<protein>
    <submittedName>
        <fullName evidence="1">Uncharacterized protein</fullName>
    </submittedName>
</protein>
<proteinExistence type="predicted"/>
<dbReference type="Proteomes" id="UP000799777">
    <property type="component" value="Unassembled WGS sequence"/>
</dbReference>
<reference evidence="1" key="1">
    <citation type="journal article" date="2020" name="Stud. Mycol.">
        <title>101 Dothideomycetes genomes: a test case for predicting lifestyles and emergence of pathogens.</title>
        <authorList>
            <person name="Haridas S."/>
            <person name="Albert R."/>
            <person name="Binder M."/>
            <person name="Bloem J."/>
            <person name="Labutti K."/>
            <person name="Salamov A."/>
            <person name="Andreopoulos B."/>
            <person name="Baker S."/>
            <person name="Barry K."/>
            <person name="Bills G."/>
            <person name="Bluhm B."/>
            <person name="Cannon C."/>
            <person name="Castanera R."/>
            <person name="Culley D."/>
            <person name="Daum C."/>
            <person name="Ezra D."/>
            <person name="Gonzalez J."/>
            <person name="Henrissat B."/>
            <person name="Kuo A."/>
            <person name="Liang C."/>
            <person name="Lipzen A."/>
            <person name="Lutzoni F."/>
            <person name="Magnuson J."/>
            <person name="Mondo S."/>
            <person name="Nolan M."/>
            <person name="Ohm R."/>
            <person name="Pangilinan J."/>
            <person name="Park H.-J."/>
            <person name="Ramirez L."/>
            <person name="Alfaro M."/>
            <person name="Sun H."/>
            <person name="Tritt A."/>
            <person name="Yoshinaga Y."/>
            <person name="Zwiers L.-H."/>
            <person name="Turgeon B."/>
            <person name="Goodwin S."/>
            <person name="Spatafora J."/>
            <person name="Crous P."/>
            <person name="Grigoriev I."/>
        </authorList>
    </citation>
    <scope>NUCLEOTIDE SEQUENCE</scope>
    <source>
        <strain evidence="1">CBS 110217</strain>
    </source>
</reference>
<dbReference type="EMBL" id="ML978296">
    <property type="protein sequence ID" value="KAF2024416.1"/>
    <property type="molecule type" value="Genomic_DNA"/>
</dbReference>
<evidence type="ECO:0000313" key="2">
    <source>
        <dbReference type="Proteomes" id="UP000799777"/>
    </source>
</evidence>
<dbReference type="OrthoDB" id="5600002at2759"/>
<evidence type="ECO:0000313" key="1">
    <source>
        <dbReference type="EMBL" id="KAF2024416.1"/>
    </source>
</evidence>
<gene>
    <name evidence="1" type="ORF">EK21DRAFT_117800</name>
</gene>
<accession>A0A9P4GYJ9</accession>
<comment type="caution">
    <text evidence="1">The sequence shown here is derived from an EMBL/GenBank/DDBJ whole genome shotgun (WGS) entry which is preliminary data.</text>
</comment>
<dbReference type="AlphaFoldDB" id="A0A9P4GYJ9"/>
<keyword evidence="2" id="KW-1185">Reference proteome</keyword>
<sequence>MALHHSASLVDIFQAPECMEPGTMENMMGIWGVTVSADALLRPMPEQSSISWKLPTFYQLSFPRHGDKNVGQAQPHRDLDKIVTTVLYPAQMPPGYRPRSTLFLECPDDSVNLEDLVAEVLNVAYERDGLLVSKAFRIPTILPGGGKITMHRLAPEKTMVSIIGPPDGSMDYQAALMLLEQQNKKRLLMARQAVNEDSAKSLTDALGPGQSSSALQPFPFYFQLANELDDSE</sequence>